<evidence type="ECO:0000256" key="1">
    <source>
        <dbReference type="SAM" id="MobiDB-lite"/>
    </source>
</evidence>
<organism evidence="2 3">
    <name type="scientific">Fusarium redolens</name>
    <dbReference type="NCBI Taxonomy" id="48865"/>
    <lineage>
        <taxon>Eukaryota</taxon>
        <taxon>Fungi</taxon>
        <taxon>Dikarya</taxon>
        <taxon>Ascomycota</taxon>
        <taxon>Pezizomycotina</taxon>
        <taxon>Sordariomycetes</taxon>
        <taxon>Hypocreomycetidae</taxon>
        <taxon>Hypocreales</taxon>
        <taxon>Nectriaceae</taxon>
        <taxon>Fusarium</taxon>
        <taxon>Fusarium redolens species complex</taxon>
    </lineage>
</organism>
<evidence type="ECO:0000313" key="3">
    <source>
        <dbReference type="Proteomes" id="UP000720189"/>
    </source>
</evidence>
<feature type="compositionally biased region" description="Basic and acidic residues" evidence="1">
    <location>
        <begin position="306"/>
        <end position="335"/>
    </location>
</feature>
<name>A0A9P9R6U3_FUSRE</name>
<dbReference type="EMBL" id="JAGMUX010000002">
    <property type="protein sequence ID" value="KAH7267834.1"/>
    <property type="molecule type" value="Genomic_DNA"/>
</dbReference>
<accession>A0A9P9R6U3</accession>
<feature type="region of interest" description="Disordered" evidence="1">
    <location>
        <begin position="306"/>
        <end position="371"/>
    </location>
</feature>
<dbReference type="OrthoDB" id="5102518at2759"/>
<protein>
    <submittedName>
        <fullName evidence="2">Uncharacterized protein</fullName>
    </submittedName>
</protein>
<keyword evidence="3" id="KW-1185">Reference proteome</keyword>
<dbReference type="GeneID" id="70221679"/>
<dbReference type="AlphaFoldDB" id="A0A9P9R6U3"/>
<dbReference type="RefSeq" id="XP_046055653.1">
    <property type="nucleotide sequence ID" value="XM_046191725.1"/>
</dbReference>
<proteinExistence type="predicted"/>
<dbReference type="CDD" id="cd00303">
    <property type="entry name" value="retropepsin_like"/>
    <property type="match status" value="1"/>
</dbReference>
<sequence>MDALYIATIFISLFSAVLTLTGNTFNWMNRVRAIEVELNLHMQEIKLLNGVLEESEEFIEYVADELPTSIRNAHQLCRAHQDILGESLWSNDLGRGIYTKSSAKTAFRKVKTTLNEDEWKKAFRLYRGSVFMLRDLCADIKMHIQLNMTAAMARLDEEFAGAPSAKDLVELQGDDFFVIAYIRAQDLSDYPNQERRAVPATLKLDTGADIDHVSQQFLVDVLGLQEESFLAIPEHEQEPVTGFDGTQYTPRYRVKLQWSRQLNGEMKDHMFLVVPNCPCDVVLGARNFLQQATGFTIKIQIATGRKLSESEQQRQDEAISKEQAKERARFEEAKARRVRRSWTGRLSATVEEDIEMQSGPSPVATGQETAK</sequence>
<feature type="compositionally biased region" description="Polar residues" evidence="1">
    <location>
        <begin position="358"/>
        <end position="371"/>
    </location>
</feature>
<comment type="caution">
    <text evidence="2">The sequence shown here is derived from an EMBL/GenBank/DDBJ whole genome shotgun (WGS) entry which is preliminary data.</text>
</comment>
<reference evidence="2" key="1">
    <citation type="journal article" date="2021" name="Nat. Commun.">
        <title>Genetic determinants of endophytism in the Arabidopsis root mycobiome.</title>
        <authorList>
            <person name="Mesny F."/>
            <person name="Miyauchi S."/>
            <person name="Thiergart T."/>
            <person name="Pickel B."/>
            <person name="Atanasova L."/>
            <person name="Karlsson M."/>
            <person name="Huettel B."/>
            <person name="Barry K.W."/>
            <person name="Haridas S."/>
            <person name="Chen C."/>
            <person name="Bauer D."/>
            <person name="Andreopoulos W."/>
            <person name="Pangilinan J."/>
            <person name="LaButti K."/>
            <person name="Riley R."/>
            <person name="Lipzen A."/>
            <person name="Clum A."/>
            <person name="Drula E."/>
            <person name="Henrissat B."/>
            <person name="Kohler A."/>
            <person name="Grigoriev I.V."/>
            <person name="Martin F.M."/>
            <person name="Hacquard S."/>
        </authorList>
    </citation>
    <scope>NUCLEOTIDE SEQUENCE</scope>
    <source>
        <strain evidence="2">MPI-CAGE-AT-0023</strain>
    </source>
</reference>
<dbReference type="Proteomes" id="UP000720189">
    <property type="component" value="Unassembled WGS sequence"/>
</dbReference>
<evidence type="ECO:0000313" key="2">
    <source>
        <dbReference type="EMBL" id="KAH7267834.1"/>
    </source>
</evidence>
<gene>
    <name evidence="2" type="ORF">BKA55DRAFT_556642</name>
</gene>